<dbReference type="SMART" id="SM00636">
    <property type="entry name" value="Glyco_18"/>
    <property type="match status" value="1"/>
</dbReference>
<dbReference type="Proteomes" id="UP000178450">
    <property type="component" value="Unassembled WGS sequence"/>
</dbReference>
<feature type="domain" description="GH18" evidence="1">
    <location>
        <begin position="35"/>
        <end position="378"/>
    </location>
</feature>
<dbReference type="Gene3D" id="3.10.50.10">
    <property type="match status" value="1"/>
</dbReference>
<organism evidence="2 3">
    <name type="scientific">Candidatus Roizmanbacteria bacterium RIFOXYA1_FULL_41_12</name>
    <dbReference type="NCBI Taxonomy" id="1802082"/>
    <lineage>
        <taxon>Bacteria</taxon>
        <taxon>Candidatus Roizmaniibacteriota</taxon>
    </lineage>
</organism>
<dbReference type="PROSITE" id="PS51910">
    <property type="entry name" value="GH18_2"/>
    <property type="match status" value="1"/>
</dbReference>
<dbReference type="InterPro" id="IPR001223">
    <property type="entry name" value="Glyco_hydro18_cat"/>
</dbReference>
<gene>
    <name evidence="2" type="ORF">A2209_00700</name>
</gene>
<dbReference type="GO" id="GO:0008061">
    <property type="term" value="F:chitin binding"/>
    <property type="evidence" value="ECO:0007669"/>
    <property type="project" value="InterPro"/>
</dbReference>
<evidence type="ECO:0000259" key="1">
    <source>
        <dbReference type="PROSITE" id="PS51910"/>
    </source>
</evidence>
<dbReference type="PANTHER" id="PTHR46066">
    <property type="entry name" value="CHITINASE DOMAIN-CONTAINING PROTEIN 1 FAMILY MEMBER"/>
    <property type="match status" value="1"/>
</dbReference>
<dbReference type="SUPFAM" id="SSF51445">
    <property type="entry name" value="(Trans)glycosidases"/>
    <property type="match status" value="1"/>
</dbReference>
<dbReference type="Gene3D" id="3.20.20.80">
    <property type="entry name" value="Glycosidases"/>
    <property type="match status" value="1"/>
</dbReference>
<name>A0A1F7KF58_9BACT</name>
<accession>A0A1F7KF58</accession>
<dbReference type="GO" id="GO:0005975">
    <property type="term" value="P:carbohydrate metabolic process"/>
    <property type="evidence" value="ECO:0007669"/>
    <property type="project" value="InterPro"/>
</dbReference>
<protein>
    <recommendedName>
        <fullName evidence="1">GH18 domain-containing protein</fullName>
    </recommendedName>
</protein>
<dbReference type="EMBL" id="MGBG01000006">
    <property type="protein sequence ID" value="OGK66507.1"/>
    <property type="molecule type" value="Genomic_DNA"/>
</dbReference>
<proteinExistence type="predicted"/>
<sequence>MMPKIILVLGIILILVGGLYLRTTSKSQLLKPVKKEVIGFLPYWLLNRARTDYSEHITNLTYFSLNLNDNGTVQKYTNPGESEPGYYALVSGKADKFLQTAKDKELTLSLAVFASDDGIIAEIIKNPKQNARNLLKSLKPIVQRYGFTELNLDIEQVSEASPSARLQFTEFVKAVRNNLNPELIQSLSIDITAFSLVKKTNLVNPFAIAPYVDKIIIMAYDYHYSGSYVTGAVAPGTGAGIFAEFDTVTAIEKALLKLPAEKIILGIPTYGYEWETISNLPRSATIAGTSLVISNQRAEKLLNDNPDLQPIFDDTDKETYIIYPDKDTGTYHQVFYPDKRATQYKVNLAKQYGLAGLAVWALGYEGKTILDPLAGYRN</sequence>
<dbReference type="Pfam" id="PF00704">
    <property type="entry name" value="Glyco_hydro_18"/>
    <property type="match status" value="1"/>
</dbReference>
<dbReference type="InterPro" id="IPR011583">
    <property type="entry name" value="Chitinase_II/V-like_cat"/>
</dbReference>
<dbReference type="AlphaFoldDB" id="A0A1F7KF58"/>
<dbReference type="InterPro" id="IPR017853">
    <property type="entry name" value="GH"/>
</dbReference>
<dbReference type="PANTHER" id="PTHR46066:SF2">
    <property type="entry name" value="CHITINASE DOMAIN-CONTAINING PROTEIN 1"/>
    <property type="match status" value="1"/>
</dbReference>
<evidence type="ECO:0000313" key="2">
    <source>
        <dbReference type="EMBL" id="OGK66507.1"/>
    </source>
</evidence>
<reference evidence="2 3" key="1">
    <citation type="journal article" date="2016" name="Nat. Commun.">
        <title>Thousands of microbial genomes shed light on interconnected biogeochemical processes in an aquifer system.</title>
        <authorList>
            <person name="Anantharaman K."/>
            <person name="Brown C.T."/>
            <person name="Hug L.A."/>
            <person name="Sharon I."/>
            <person name="Castelle C.J."/>
            <person name="Probst A.J."/>
            <person name="Thomas B.C."/>
            <person name="Singh A."/>
            <person name="Wilkins M.J."/>
            <person name="Karaoz U."/>
            <person name="Brodie E.L."/>
            <person name="Williams K.H."/>
            <person name="Hubbard S.S."/>
            <person name="Banfield J.F."/>
        </authorList>
    </citation>
    <scope>NUCLEOTIDE SEQUENCE [LARGE SCALE GENOMIC DNA]</scope>
</reference>
<dbReference type="InterPro" id="IPR029070">
    <property type="entry name" value="Chitinase_insertion_sf"/>
</dbReference>
<comment type="caution">
    <text evidence="2">The sequence shown here is derived from an EMBL/GenBank/DDBJ whole genome shotgun (WGS) entry which is preliminary data.</text>
</comment>
<evidence type="ECO:0000313" key="3">
    <source>
        <dbReference type="Proteomes" id="UP000178450"/>
    </source>
</evidence>